<evidence type="ECO:0000256" key="2">
    <source>
        <dbReference type="SAM" id="Phobius"/>
    </source>
</evidence>
<evidence type="ECO:0000256" key="1">
    <source>
        <dbReference type="SAM" id="MobiDB-lite"/>
    </source>
</evidence>
<feature type="compositionally biased region" description="Basic and acidic residues" evidence="1">
    <location>
        <begin position="173"/>
        <end position="184"/>
    </location>
</feature>
<keyword evidence="5" id="KW-1185">Reference proteome</keyword>
<feature type="compositionally biased region" description="Low complexity" evidence="1">
    <location>
        <begin position="89"/>
        <end position="113"/>
    </location>
</feature>
<gene>
    <name evidence="4" type="ORF">SDRG_10253</name>
</gene>
<reference evidence="4 5" key="1">
    <citation type="submission" date="2012-04" db="EMBL/GenBank/DDBJ databases">
        <title>The Genome Sequence of Saprolegnia declina VS20.</title>
        <authorList>
            <consortium name="The Broad Institute Genome Sequencing Platform"/>
            <person name="Russ C."/>
            <person name="Nusbaum C."/>
            <person name="Tyler B."/>
            <person name="van West P."/>
            <person name="Dieguez-Uribeondo J."/>
            <person name="de Bruijn I."/>
            <person name="Tripathy S."/>
            <person name="Jiang R."/>
            <person name="Young S.K."/>
            <person name="Zeng Q."/>
            <person name="Gargeya S."/>
            <person name="Fitzgerald M."/>
            <person name="Haas B."/>
            <person name="Abouelleil A."/>
            <person name="Alvarado L."/>
            <person name="Arachchi H.M."/>
            <person name="Berlin A."/>
            <person name="Chapman S.B."/>
            <person name="Goldberg J."/>
            <person name="Griggs A."/>
            <person name="Gujja S."/>
            <person name="Hansen M."/>
            <person name="Howarth C."/>
            <person name="Imamovic A."/>
            <person name="Larimer J."/>
            <person name="McCowen C."/>
            <person name="Montmayeur A."/>
            <person name="Murphy C."/>
            <person name="Neiman D."/>
            <person name="Pearson M."/>
            <person name="Priest M."/>
            <person name="Roberts A."/>
            <person name="Saif S."/>
            <person name="Shea T."/>
            <person name="Sisk P."/>
            <person name="Sykes S."/>
            <person name="Wortman J."/>
            <person name="Nusbaum C."/>
            <person name="Birren B."/>
        </authorList>
    </citation>
    <scope>NUCLEOTIDE SEQUENCE [LARGE SCALE GENOMIC DNA]</scope>
    <source>
        <strain evidence="4 5">VS20</strain>
    </source>
</reference>
<feature type="compositionally biased region" description="Polar residues" evidence="1">
    <location>
        <begin position="127"/>
        <end position="137"/>
    </location>
</feature>
<keyword evidence="3" id="KW-0732">Signal</keyword>
<evidence type="ECO:0000313" key="4">
    <source>
        <dbReference type="EMBL" id="EQC32055.1"/>
    </source>
</evidence>
<name>T0QEQ4_SAPDV</name>
<dbReference type="Proteomes" id="UP000030762">
    <property type="component" value="Unassembled WGS sequence"/>
</dbReference>
<keyword evidence="2" id="KW-0812">Transmembrane</keyword>
<sequence>MLRLLLGALLLCSAVAHERRLVGFMPKAHCPGTCPTVHYERRQDCSRCRVHQFMPSTAAPLRRKASFMPRWSTLEMETADAGLEPATPPSTAAPATQASRTSSAGATPASTATHPNEDGVARPATPVMQTPSPSTKVPSAASTSDVSGSSSDGRDPASASHHGSHSSSNSASEVRRPGSDRVDHVIVVPHPSSSLRPEHADDRAAASPTPMASSATRPEAFLSSGSIAAIVAGGLILVLLLGVCVWMRSHDSDASGAYVRSIPADSDESEGDYVAM</sequence>
<dbReference type="EMBL" id="JH767165">
    <property type="protein sequence ID" value="EQC32055.1"/>
    <property type="molecule type" value="Genomic_DNA"/>
</dbReference>
<proteinExistence type="predicted"/>
<feature type="region of interest" description="Disordered" evidence="1">
    <location>
        <begin position="82"/>
        <end position="216"/>
    </location>
</feature>
<feature type="compositionally biased region" description="Low complexity" evidence="1">
    <location>
        <begin position="205"/>
        <end position="216"/>
    </location>
</feature>
<keyword evidence="2" id="KW-0472">Membrane</keyword>
<feature type="compositionally biased region" description="Low complexity" evidence="1">
    <location>
        <begin position="139"/>
        <end position="172"/>
    </location>
</feature>
<evidence type="ECO:0000256" key="3">
    <source>
        <dbReference type="SAM" id="SignalP"/>
    </source>
</evidence>
<feature type="transmembrane region" description="Helical" evidence="2">
    <location>
        <begin position="220"/>
        <end position="246"/>
    </location>
</feature>
<accession>T0QEQ4</accession>
<dbReference type="OrthoDB" id="79930at2759"/>
<organism evidence="4 5">
    <name type="scientific">Saprolegnia diclina (strain VS20)</name>
    <dbReference type="NCBI Taxonomy" id="1156394"/>
    <lineage>
        <taxon>Eukaryota</taxon>
        <taxon>Sar</taxon>
        <taxon>Stramenopiles</taxon>
        <taxon>Oomycota</taxon>
        <taxon>Saprolegniomycetes</taxon>
        <taxon>Saprolegniales</taxon>
        <taxon>Saprolegniaceae</taxon>
        <taxon>Saprolegnia</taxon>
    </lineage>
</organism>
<dbReference type="AlphaFoldDB" id="T0QEQ4"/>
<feature type="signal peptide" evidence="3">
    <location>
        <begin position="1"/>
        <end position="16"/>
    </location>
</feature>
<protein>
    <submittedName>
        <fullName evidence="4">Uncharacterized protein</fullName>
    </submittedName>
</protein>
<keyword evidence="2" id="KW-1133">Transmembrane helix</keyword>
<evidence type="ECO:0000313" key="5">
    <source>
        <dbReference type="Proteomes" id="UP000030762"/>
    </source>
</evidence>
<dbReference type="RefSeq" id="XP_008614457.1">
    <property type="nucleotide sequence ID" value="XM_008616235.1"/>
</dbReference>
<dbReference type="GeneID" id="19950980"/>
<dbReference type="InParanoid" id="T0QEQ4"/>
<dbReference type="VEuPathDB" id="FungiDB:SDRG_10253"/>
<feature type="chain" id="PRO_5004569607" evidence="3">
    <location>
        <begin position="17"/>
        <end position="276"/>
    </location>
</feature>